<proteinExistence type="predicted"/>
<evidence type="ECO:0000313" key="2">
    <source>
        <dbReference type="Proteomes" id="UP000183561"/>
    </source>
</evidence>
<reference evidence="2" key="1">
    <citation type="submission" date="2016-10" db="EMBL/GenBank/DDBJ databases">
        <authorList>
            <person name="Varghese N."/>
            <person name="Submissions S."/>
        </authorList>
    </citation>
    <scope>NUCLEOTIDE SEQUENCE [LARGE SCALE GENOMIC DNA]</scope>
    <source>
        <strain evidence="2">DSM 44498</strain>
    </source>
</reference>
<dbReference type="SUPFAM" id="SSF51735">
    <property type="entry name" value="NAD(P)-binding Rossmann-fold domains"/>
    <property type="match status" value="1"/>
</dbReference>
<dbReference type="RefSeq" id="WP_072946463.1">
    <property type="nucleotide sequence ID" value="NZ_FNSV01000005.1"/>
</dbReference>
<dbReference type="EMBL" id="FNSV01000005">
    <property type="protein sequence ID" value="SEB64369.1"/>
    <property type="molecule type" value="Genomic_DNA"/>
</dbReference>
<dbReference type="PANTHER" id="PTHR43975">
    <property type="entry name" value="ZGC:101858"/>
    <property type="match status" value="1"/>
</dbReference>
<dbReference type="PRINTS" id="PR00081">
    <property type="entry name" value="GDHRDH"/>
</dbReference>
<gene>
    <name evidence="1" type="ORF">SAMN04490239_1023</name>
</gene>
<dbReference type="Pfam" id="PF13561">
    <property type="entry name" value="adh_short_C2"/>
    <property type="match status" value="1"/>
</dbReference>
<dbReference type="Pfam" id="PF00106">
    <property type="entry name" value="adh_short"/>
    <property type="match status" value="1"/>
</dbReference>
<name>A0A1H4L0Q5_9NOCA</name>
<dbReference type="PANTHER" id="PTHR43975:SF2">
    <property type="entry name" value="EG:BACR7A4.14 PROTEIN-RELATED"/>
    <property type="match status" value="1"/>
</dbReference>
<keyword evidence="2" id="KW-1185">Reference proteome</keyword>
<evidence type="ECO:0000313" key="1">
    <source>
        <dbReference type="EMBL" id="SEB64369.1"/>
    </source>
</evidence>
<dbReference type="InterPro" id="IPR036291">
    <property type="entry name" value="NAD(P)-bd_dom_sf"/>
</dbReference>
<dbReference type="InterPro" id="IPR002347">
    <property type="entry name" value="SDR_fam"/>
</dbReference>
<dbReference type="Gene3D" id="3.40.50.720">
    <property type="entry name" value="NAD(P)-binding Rossmann-like Domain"/>
    <property type="match status" value="1"/>
</dbReference>
<sequence>MSLKGKTVALTGGAAGIGAAVRETLLTWGAEVVVLDRTDPQDERVKFIAVDLSDPDSIENAIAQLPTELDGLANVAGVPGTQSPELVMRVNYLGLRALTEHVIDRIRSGGAVVNVASIAGASWMLHLEKLAELVTIEDYDTALKWSVANAPARGADAYEFSKEAVLYYTKWRSHSAWQKGVRMNAVCPGATATGILEDFKESMAPGAIDWSEQLLGRHGKPEDVAPIVVFLLDSVSGFINGADIPVDGGLVAGLTVGAISQG</sequence>
<dbReference type="Proteomes" id="UP000183561">
    <property type="component" value="Unassembled WGS sequence"/>
</dbReference>
<accession>A0A1H4L0Q5</accession>
<dbReference type="OrthoDB" id="9809287at2"/>
<protein>
    <submittedName>
        <fullName evidence="1">NAD(P)-dependent dehydrogenase, short-chain alcohol dehydrogenase family</fullName>
    </submittedName>
</protein>
<dbReference type="NCBIfam" id="NF009092">
    <property type="entry name" value="PRK12428.1"/>
    <property type="match status" value="1"/>
</dbReference>
<dbReference type="AlphaFoldDB" id="A0A1H4L0Q5"/>
<organism evidence="1 2">
    <name type="scientific">Rhodococcus koreensis</name>
    <dbReference type="NCBI Taxonomy" id="99653"/>
    <lineage>
        <taxon>Bacteria</taxon>
        <taxon>Bacillati</taxon>
        <taxon>Actinomycetota</taxon>
        <taxon>Actinomycetes</taxon>
        <taxon>Mycobacteriales</taxon>
        <taxon>Nocardiaceae</taxon>
        <taxon>Rhodococcus</taxon>
    </lineage>
</organism>